<dbReference type="EMBL" id="CP002456">
    <property type="protein sequence ID" value="ADU91702.1"/>
    <property type="molecule type" value="Genomic_DNA"/>
</dbReference>
<dbReference type="Proteomes" id="UP000007472">
    <property type="component" value="Chromosome"/>
</dbReference>
<keyword evidence="1" id="KW-0812">Transmembrane</keyword>
<reference evidence="2 3" key="1">
    <citation type="journal article" date="2011" name="J. Bacteriol.">
        <title>Genome sequence of Taylorella equigenitalis MCE9, the causative agent of contagious equine metritis.</title>
        <authorList>
            <person name="Hebert L."/>
            <person name="Moumen B."/>
            <person name="Duquesne F."/>
            <person name="Breuil M.F."/>
            <person name="Laugier C."/>
            <person name="Batto J.M."/>
            <person name="Renault P."/>
            <person name="Petry S."/>
        </authorList>
    </citation>
    <scope>NUCLEOTIDE SEQUENCE [LARGE SCALE GENOMIC DNA]</scope>
    <source>
        <strain evidence="2 3">MCE9</strain>
    </source>
</reference>
<evidence type="ECO:0000313" key="2">
    <source>
        <dbReference type="EMBL" id="ADU91702.1"/>
    </source>
</evidence>
<proteinExistence type="predicted"/>
<feature type="transmembrane region" description="Helical" evidence="1">
    <location>
        <begin position="74"/>
        <end position="91"/>
    </location>
</feature>
<feature type="transmembrane region" description="Helical" evidence="1">
    <location>
        <begin position="27"/>
        <end position="45"/>
    </location>
</feature>
<organism evidence="2 3">
    <name type="scientific">Taylorella equigenitalis (strain MCE9)</name>
    <dbReference type="NCBI Taxonomy" id="937774"/>
    <lineage>
        <taxon>Bacteria</taxon>
        <taxon>Pseudomonadati</taxon>
        <taxon>Pseudomonadota</taxon>
        <taxon>Betaproteobacteria</taxon>
        <taxon>Burkholderiales</taxon>
        <taxon>Alcaligenaceae</taxon>
        <taxon>Taylorella</taxon>
    </lineage>
</organism>
<evidence type="ECO:0008006" key="4">
    <source>
        <dbReference type="Google" id="ProtNLM"/>
    </source>
</evidence>
<dbReference type="AlphaFoldDB" id="A0A654KH19"/>
<feature type="transmembrane region" description="Helical" evidence="1">
    <location>
        <begin position="149"/>
        <end position="171"/>
    </location>
</feature>
<keyword evidence="1" id="KW-0472">Membrane</keyword>
<gene>
    <name evidence="2" type="ordered locus">TEQUI_0764</name>
</gene>
<protein>
    <recommendedName>
        <fullName evidence="4">Transmembrane protein</fullName>
    </recommendedName>
</protein>
<feature type="transmembrane region" description="Helical" evidence="1">
    <location>
        <begin position="208"/>
        <end position="226"/>
    </location>
</feature>
<keyword evidence="1" id="KW-1133">Transmembrane helix</keyword>
<accession>A0A654KH19</accession>
<sequence>MSKSMENRRIASSYCGLIYKEWLKLRFICWLPFVLAFAVLAYSYFEMLGVQTAHGGVALWRMVVFKDEMPFKPIKYIPLVSGILIGAAQWLPETLNKKIRVFLHLPVNQYVALGLSLSVGLLFMIAISLLLIFGEGYLSTKFLPHEVSIYIMQTIVPWCIAGVIGYVVIAMTLIETKFVARLLYACVGAVFLKALFASDVYGTYINSSLYFVLVVLALLVAMFSLLDRVKRSRA</sequence>
<evidence type="ECO:0000313" key="3">
    <source>
        <dbReference type="Proteomes" id="UP000007472"/>
    </source>
</evidence>
<evidence type="ECO:0000256" key="1">
    <source>
        <dbReference type="SAM" id="Phobius"/>
    </source>
</evidence>
<dbReference type="KEGG" id="teq:TEQUI_0764"/>
<feature type="transmembrane region" description="Helical" evidence="1">
    <location>
        <begin position="178"/>
        <end position="196"/>
    </location>
</feature>
<feature type="transmembrane region" description="Helical" evidence="1">
    <location>
        <begin position="111"/>
        <end position="134"/>
    </location>
</feature>
<name>A0A654KH19_TAYEM</name>